<evidence type="ECO:0000313" key="2">
    <source>
        <dbReference type="Proteomes" id="UP001055811"/>
    </source>
</evidence>
<accession>A0ACB9CTU1</accession>
<dbReference type="EMBL" id="CM042013">
    <property type="protein sequence ID" value="KAI3737630.1"/>
    <property type="molecule type" value="Genomic_DNA"/>
</dbReference>
<keyword evidence="2" id="KW-1185">Reference proteome</keyword>
<evidence type="ECO:0000313" key="1">
    <source>
        <dbReference type="EMBL" id="KAI3737630.1"/>
    </source>
</evidence>
<sequence>MEMKKQEICGAFDILAWIMDCHVAYAFDRRKIRSLNNQSALEMGTLPSHPHTHSVAAFSFQFQIHMACLISNLPLPPLLTIGKQPFLAPLRKHTVSAIGGQQGRVAVIAKATSGSSESSTSLNIVESVQNVWDTPEDRIALFGLGFAFVVALWASLSVVTAIDKLPVVPGVFELIGILFSAWFGYRYLVFKPDREELVQIINKSVSDILGQ</sequence>
<name>A0ACB9CTU1_CICIN</name>
<protein>
    <submittedName>
        <fullName evidence="1">Uncharacterized protein</fullName>
    </submittedName>
</protein>
<gene>
    <name evidence="1" type="ORF">L2E82_27639</name>
</gene>
<comment type="caution">
    <text evidence="1">The sequence shown here is derived from an EMBL/GenBank/DDBJ whole genome shotgun (WGS) entry which is preliminary data.</text>
</comment>
<reference evidence="2" key="1">
    <citation type="journal article" date="2022" name="Mol. Ecol. Resour.">
        <title>The genomes of chicory, endive, great burdock and yacon provide insights into Asteraceae palaeo-polyploidization history and plant inulin production.</title>
        <authorList>
            <person name="Fan W."/>
            <person name="Wang S."/>
            <person name="Wang H."/>
            <person name="Wang A."/>
            <person name="Jiang F."/>
            <person name="Liu H."/>
            <person name="Zhao H."/>
            <person name="Xu D."/>
            <person name="Zhang Y."/>
        </authorList>
    </citation>
    <scope>NUCLEOTIDE SEQUENCE [LARGE SCALE GENOMIC DNA]</scope>
    <source>
        <strain evidence="2">cv. Punajuju</strain>
    </source>
</reference>
<reference evidence="1 2" key="2">
    <citation type="journal article" date="2022" name="Mol. Ecol. Resour.">
        <title>The genomes of chicory, endive, great burdock and yacon provide insights into Asteraceae paleo-polyploidization history and plant inulin production.</title>
        <authorList>
            <person name="Fan W."/>
            <person name="Wang S."/>
            <person name="Wang H."/>
            <person name="Wang A."/>
            <person name="Jiang F."/>
            <person name="Liu H."/>
            <person name="Zhao H."/>
            <person name="Xu D."/>
            <person name="Zhang Y."/>
        </authorList>
    </citation>
    <scope>NUCLEOTIDE SEQUENCE [LARGE SCALE GENOMIC DNA]</scope>
    <source>
        <strain evidence="2">cv. Punajuju</strain>
        <tissue evidence="1">Leaves</tissue>
    </source>
</reference>
<dbReference type="Proteomes" id="UP001055811">
    <property type="component" value="Linkage Group LG05"/>
</dbReference>
<organism evidence="1 2">
    <name type="scientific">Cichorium intybus</name>
    <name type="common">Chicory</name>
    <dbReference type="NCBI Taxonomy" id="13427"/>
    <lineage>
        <taxon>Eukaryota</taxon>
        <taxon>Viridiplantae</taxon>
        <taxon>Streptophyta</taxon>
        <taxon>Embryophyta</taxon>
        <taxon>Tracheophyta</taxon>
        <taxon>Spermatophyta</taxon>
        <taxon>Magnoliopsida</taxon>
        <taxon>eudicotyledons</taxon>
        <taxon>Gunneridae</taxon>
        <taxon>Pentapetalae</taxon>
        <taxon>asterids</taxon>
        <taxon>campanulids</taxon>
        <taxon>Asterales</taxon>
        <taxon>Asteraceae</taxon>
        <taxon>Cichorioideae</taxon>
        <taxon>Cichorieae</taxon>
        <taxon>Cichoriinae</taxon>
        <taxon>Cichorium</taxon>
    </lineage>
</organism>
<proteinExistence type="predicted"/>